<organism evidence="3">
    <name type="scientific">Alloyangia mangrovi</name>
    <dbReference type="NCBI Taxonomy" id="1779329"/>
    <lineage>
        <taxon>Bacteria</taxon>
        <taxon>Pseudomonadati</taxon>
        <taxon>Pseudomonadota</taxon>
        <taxon>Alphaproteobacteria</taxon>
        <taxon>Rhodobacterales</taxon>
        <taxon>Roseobacteraceae</taxon>
        <taxon>Alloyangia</taxon>
    </lineage>
</organism>
<proteinExistence type="predicted"/>
<dbReference type="InterPro" id="IPR002471">
    <property type="entry name" value="Pept_S9_AS"/>
</dbReference>
<gene>
    <name evidence="3" type="ORF">CLG85_01475</name>
</gene>
<dbReference type="GO" id="GO:0006508">
    <property type="term" value="P:proteolysis"/>
    <property type="evidence" value="ECO:0007669"/>
    <property type="project" value="InterPro"/>
</dbReference>
<dbReference type="GO" id="GO:0052689">
    <property type="term" value="F:carboxylic ester hydrolase activity"/>
    <property type="evidence" value="ECO:0007669"/>
    <property type="project" value="TreeGrafter"/>
</dbReference>
<dbReference type="PROSITE" id="PS00708">
    <property type="entry name" value="PRO_ENDOPEP_SER"/>
    <property type="match status" value="1"/>
</dbReference>
<dbReference type="PANTHER" id="PTHR43265:SF1">
    <property type="entry name" value="ESTERASE ESTD"/>
    <property type="match status" value="1"/>
</dbReference>
<keyword evidence="1 3" id="KW-0378">Hydrolase</keyword>
<evidence type="ECO:0000313" key="3">
    <source>
        <dbReference type="EMBL" id="PBD20876.1"/>
    </source>
</evidence>
<dbReference type="InterPro" id="IPR000073">
    <property type="entry name" value="AB_hydrolase_1"/>
</dbReference>
<dbReference type="RefSeq" id="WP_095880653.1">
    <property type="nucleotide sequence ID" value="NZ_NTHN02000028.1"/>
</dbReference>
<dbReference type="GO" id="GO:0004252">
    <property type="term" value="F:serine-type endopeptidase activity"/>
    <property type="evidence" value="ECO:0007669"/>
    <property type="project" value="InterPro"/>
</dbReference>
<accession>A0A2A3K0B9</accession>
<dbReference type="SUPFAM" id="SSF53474">
    <property type="entry name" value="alpha/beta-Hydrolases"/>
    <property type="match status" value="1"/>
</dbReference>
<dbReference type="InterPro" id="IPR029058">
    <property type="entry name" value="AB_hydrolase_fold"/>
</dbReference>
<evidence type="ECO:0000259" key="2">
    <source>
        <dbReference type="Pfam" id="PF00561"/>
    </source>
</evidence>
<evidence type="ECO:0000256" key="1">
    <source>
        <dbReference type="ARBA" id="ARBA00022801"/>
    </source>
</evidence>
<reference evidence="3" key="1">
    <citation type="submission" date="2017-09" db="EMBL/GenBank/DDBJ databases">
        <title>Yangia sp. SAOS 153D whole genome sequencing.</title>
        <authorList>
            <person name="Verma A."/>
            <person name="Krishnamurthi S."/>
        </authorList>
    </citation>
    <scope>NUCLEOTIDE SEQUENCE [LARGE SCALE GENOMIC DNA]</scope>
    <source>
        <strain evidence="3">SAOS 153D</strain>
    </source>
</reference>
<sequence>MITFANGKIDMNSITASRGMVTGIALGLTLLLPTITPAAESTLTIASHGQKLAATVNLPDDVEMPPVVLMLHGFTGQRNETPSPVDGTGLYTLMAAALAEAGIASLRIDFAGSGESTGAWVETTFTGQIADAVAAFDFLQAHGAVDSSRIGVLGYSQGGLVGAHLAGLRPEVSAVALWAPVTNPLRTYAGILGSDAVETALRAPADQPVTAPMSWGGETTLNARFFHELVTVDPVAAIAGYPGPLAIMAGLRETIVTPQPLAAEVLLNYHEGPEVLITIDSDHGWNWEEAKSVVEEHLAPATVDWFTTRLIGAAE</sequence>
<dbReference type="Gene3D" id="3.40.50.1820">
    <property type="entry name" value="alpha/beta hydrolase"/>
    <property type="match status" value="1"/>
</dbReference>
<dbReference type="OrthoDB" id="9806163at2"/>
<dbReference type="PANTHER" id="PTHR43265">
    <property type="entry name" value="ESTERASE ESTD"/>
    <property type="match status" value="1"/>
</dbReference>
<protein>
    <submittedName>
        <fullName evidence="3">Alpha/beta hydrolase</fullName>
    </submittedName>
</protein>
<comment type="caution">
    <text evidence="3">The sequence shown here is derived from an EMBL/GenBank/DDBJ whole genome shotgun (WGS) entry which is preliminary data.</text>
</comment>
<dbReference type="EMBL" id="NTHN01000018">
    <property type="protein sequence ID" value="PBD20876.1"/>
    <property type="molecule type" value="Genomic_DNA"/>
</dbReference>
<dbReference type="InterPro" id="IPR053145">
    <property type="entry name" value="AB_hydrolase_Est10"/>
</dbReference>
<name>A0A2A3K0B9_9RHOB</name>
<dbReference type="AlphaFoldDB" id="A0A2A3K0B9"/>
<feature type="domain" description="AB hydrolase-1" evidence="2">
    <location>
        <begin position="66"/>
        <end position="180"/>
    </location>
</feature>
<dbReference type="Pfam" id="PF00561">
    <property type="entry name" value="Abhydrolase_1"/>
    <property type="match status" value="1"/>
</dbReference>